<feature type="compositionally biased region" description="Basic and acidic residues" evidence="1">
    <location>
        <begin position="468"/>
        <end position="490"/>
    </location>
</feature>
<accession>A0A161YH46</accession>
<reference evidence="2 3" key="1">
    <citation type="submission" date="2015-06" db="EMBL/GenBank/DDBJ databases">
        <title>Survival trade-offs in plant roots during colonization by closely related pathogenic and mutualistic fungi.</title>
        <authorList>
            <person name="Hacquard S."/>
            <person name="Kracher B."/>
            <person name="Hiruma K."/>
            <person name="Weinman A."/>
            <person name="Muench P."/>
            <person name="Garrido Oter R."/>
            <person name="Ver Loren van Themaat E."/>
            <person name="Dallerey J.-F."/>
            <person name="Damm U."/>
            <person name="Henrissat B."/>
            <person name="Lespinet O."/>
            <person name="Thon M."/>
            <person name="Kemen E."/>
            <person name="McHardy A.C."/>
            <person name="Schulze-Lefert P."/>
            <person name="O'Connell R.J."/>
        </authorList>
    </citation>
    <scope>NUCLEOTIDE SEQUENCE [LARGE SCALE GENOMIC DNA]</scope>
    <source>
        <strain evidence="2 3">0861</strain>
    </source>
</reference>
<feature type="compositionally biased region" description="Acidic residues" evidence="1">
    <location>
        <begin position="508"/>
        <end position="529"/>
    </location>
</feature>
<name>A0A161YH46_9PEZI</name>
<feature type="region of interest" description="Disordered" evidence="1">
    <location>
        <begin position="459"/>
        <end position="588"/>
    </location>
</feature>
<comment type="caution">
    <text evidence="2">The sequence shown here is derived from an EMBL/GenBank/DDBJ whole genome shotgun (WGS) entry which is preliminary data.</text>
</comment>
<proteinExistence type="predicted"/>
<gene>
    <name evidence="2" type="ORF">CT0861_01089</name>
</gene>
<evidence type="ECO:0000256" key="1">
    <source>
        <dbReference type="SAM" id="MobiDB-lite"/>
    </source>
</evidence>
<dbReference type="Proteomes" id="UP000076552">
    <property type="component" value="Unassembled WGS sequence"/>
</dbReference>
<protein>
    <submittedName>
        <fullName evidence="2">Uncharacterized protein</fullName>
    </submittedName>
</protein>
<evidence type="ECO:0000313" key="2">
    <source>
        <dbReference type="EMBL" id="KZL72047.1"/>
    </source>
</evidence>
<dbReference type="AlphaFoldDB" id="A0A161YH46"/>
<feature type="region of interest" description="Disordered" evidence="1">
    <location>
        <begin position="693"/>
        <end position="714"/>
    </location>
</feature>
<evidence type="ECO:0000313" key="3">
    <source>
        <dbReference type="Proteomes" id="UP000076552"/>
    </source>
</evidence>
<keyword evidence="3" id="KW-1185">Reference proteome</keyword>
<organism evidence="2 3">
    <name type="scientific">Colletotrichum tofieldiae</name>
    <dbReference type="NCBI Taxonomy" id="708197"/>
    <lineage>
        <taxon>Eukaryota</taxon>
        <taxon>Fungi</taxon>
        <taxon>Dikarya</taxon>
        <taxon>Ascomycota</taxon>
        <taxon>Pezizomycotina</taxon>
        <taxon>Sordariomycetes</taxon>
        <taxon>Hypocreomycetidae</taxon>
        <taxon>Glomerellales</taxon>
        <taxon>Glomerellaceae</taxon>
        <taxon>Colletotrichum</taxon>
        <taxon>Colletotrichum spaethianum species complex</taxon>
    </lineage>
</organism>
<dbReference type="EMBL" id="LFIV01000063">
    <property type="protein sequence ID" value="KZL72047.1"/>
    <property type="molecule type" value="Genomic_DNA"/>
</dbReference>
<feature type="compositionally biased region" description="Low complexity" evidence="1">
    <location>
        <begin position="556"/>
        <end position="568"/>
    </location>
</feature>
<feature type="region of interest" description="Disordered" evidence="1">
    <location>
        <begin position="215"/>
        <end position="245"/>
    </location>
</feature>
<sequence length="714" mass="80025">MCFTQKIVFTICAHFTVKLVECKKFHKNPDKTGRYACIVPLCQHSQALAAVLGFCQACKAAYAGLDISNQNTMKILWNFWCFKAAQKWDYAVDPSRVPVTALTSPAKMLCKSWFGYVRTYKEVSMDMIMAMSVRSLANALGEPVTTRFCDLCRMNHCKDIDQIAIGMREATISWARRLEPPEEIFKSYEVHHGSSHLSAEKEAKPAACGDQCHETMASSHLSRQQGTPQPPPTSPLSNEEFLTRVPTRKAARLTKRLNAKVRMEIVIQEREEMFKTLEAEHNRRVRELQAQVDLDDAGGSADTSSASLHDATIGPLNPPKFAHQNFAICHDDPKTPSPRESLQPPLSGGVFGGFSGAWEYGPFGHVKVNNGFELCESPCRDATLHHHDPSYADLVGGSDEFLFERRRARRSQYGEIMEPEEISLEEQTFEEYLSDNMFSFRPSPPSRFVGGVRRVGLKDELAGGDDPEYPRNEYQRVEYPEKRSSKDEYARNNGYGKGQDSHFHEDLCYDEDDGEEDGNEQEQSNEEDTIDGHIDFYLDDDSISTSERVRPLTYVSPQSSRRSSSPSSPQTPSPPGPRNRDALPGIPPVSPLHITEFSFWADLAERSSPFHDHIDRQRDASHSERFMNGVDPALERSTGEDTFGPASRVSSEMVPLLGPEIRAVAPPRPARNPMFCITHGVKRQNGCQRCQAGGLSEVGLKPGERVNSPEPEQF</sequence>